<dbReference type="Proteomes" id="UP000824890">
    <property type="component" value="Unassembled WGS sequence"/>
</dbReference>
<keyword evidence="2" id="KW-1185">Reference proteome</keyword>
<gene>
    <name evidence="1" type="ORF">HID58_094890</name>
</gene>
<evidence type="ECO:0000313" key="1">
    <source>
        <dbReference type="EMBL" id="KAH0851246.1"/>
    </source>
</evidence>
<reference evidence="1 2" key="1">
    <citation type="submission" date="2021-05" db="EMBL/GenBank/DDBJ databases">
        <title>Genome Assembly of Synthetic Allotetraploid Brassica napus Reveals Homoeologous Exchanges between Subgenomes.</title>
        <authorList>
            <person name="Davis J.T."/>
        </authorList>
    </citation>
    <scope>NUCLEOTIDE SEQUENCE [LARGE SCALE GENOMIC DNA]</scope>
    <source>
        <strain evidence="2">cv. Da-Ae</strain>
        <tissue evidence="1">Seedling</tissue>
    </source>
</reference>
<dbReference type="EMBL" id="JAGKQM010001807">
    <property type="protein sequence ID" value="KAH0851246.1"/>
    <property type="molecule type" value="Genomic_DNA"/>
</dbReference>
<comment type="caution">
    <text evidence="1">The sequence shown here is derived from an EMBL/GenBank/DDBJ whole genome shotgun (WGS) entry which is preliminary data.</text>
</comment>
<protein>
    <submittedName>
        <fullName evidence="1">Uncharacterized protein</fullName>
    </submittedName>
</protein>
<accession>A0ABQ7X815</accession>
<evidence type="ECO:0000313" key="2">
    <source>
        <dbReference type="Proteomes" id="UP000824890"/>
    </source>
</evidence>
<name>A0ABQ7X815_BRANA</name>
<organism evidence="1 2">
    <name type="scientific">Brassica napus</name>
    <name type="common">Rape</name>
    <dbReference type="NCBI Taxonomy" id="3708"/>
    <lineage>
        <taxon>Eukaryota</taxon>
        <taxon>Viridiplantae</taxon>
        <taxon>Streptophyta</taxon>
        <taxon>Embryophyta</taxon>
        <taxon>Tracheophyta</taxon>
        <taxon>Spermatophyta</taxon>
        <taxon>Magnoliopsida</taxon>
        <taxon>eudicotyledons</taxon>
        <taxon>Gunneridae</taxon>
        <taxon>Pentapetalae</taxon>
        <taxon>rosids</taxon>
        <taxon>malvids</taxon>
        <taxon>Brassicales</taxon>
        <taxon>Brassicaceae</taxon>
        <taxon>Brassiceae</taxon>
        <taxon>Brassica</taxon>
    </lineage>
</organism>
<sequence length="38" mass="4427">MFPFKWFGNTRNRIHTNTFLLSSEGQWMEKSATATPHG</sequence>
<proteinExistence type="predicted"/>